<feature type="compositionally biased region" description="Basic and acidic residues" evidence="12">
    <location>
        <begin position="154"/>
        <end position="185"/>
    </location>
</feature>
<dbReference type="Pfam" id="PF09924">
    <property type="entry name" value="LPG_synthase_C"/>
    <property type="match status" value="1"/>
</dbReference>
<dbReference type="InterPro" id="IPR024320">
    <property type="entry name" value="LPG_synthase_C"/>
</dbReference>
<dbReference type="Pfam" id="PF00152">
    <property type="entry name" value="tRNA-synt_2"/>
    <property type="match status" value="1"/>
</dbReference>
<evidence type="ECO:0000256" key="5">
    <source>
        <dbReference type="ARBA" id="ARBA00022598"/>
    </source>
</evidence>
<dbReference type="OrthoDB" id="372395at2759"/>
<proteinExistence type="inferred from homology"/>
<comment type="similarity">
    <text evidence="2">Belongs to the class-II aminoacyl-tRNA synthetase family. Type 2 subfamily.</text>
</comment>
<dbReference type="Gene3D" id="2.40.50.140">
    <property type="entry name" value="Nucleic acid-binding proteins"/>
    <property type="match status" value="1"/>
</dbReference>
<evidence type="ECO:0000256" key="7">
    <source>
        <dbReference type="ARBA" id="ARBA00022840"/>
    </source>
</evidence>
<dbReference type="SUPFAM" id="SSF50249">
    <property type="entry name" value="Nucleic acid-binding proteins"/>
    <property type="match status" value="1"/>
</dbReference>
<dbReference type="EMBL" id="KV744938">
    <property type="protein sequence ID" value="OCK80977.1"/>
    <property type="molecule type" value="Genomic_DNA"/>
</dbReference>
<keyword evidence="15" id="KW-1185">Reference proteome</keyword>
<evidence type="ECO:0000256" key="9">
    <source>
        <dbReference type="ARBA" id="ARBA00023146"/>
    </source>
</evidence>
<dbReference type="GO" id="GO:0004815">
    <property type="term" value="F:aspartate-tRNA ligase activity"/>
    <property type="evidence" value="ECO:0007669"/>
    <property type="project" value="UniProtKB-EC"/>
</dbReference>
<dbReference type="InterPro" id="IPR012340">
    <property type="entry name" value="NA-bd_OB-fold"/>
</dbReference>
<dbReference type="HAMAP" id="MF_02075">
    <property type="entry name" value="Asp_tRNA_synth_type2"/>
    <property type="match status" value="1"/>
</dbReference>
<evidence type="ECO:0000256" key="10">
    <source>
        <dbReference type="ARBA" id="ARBA00033155"/>
    </source>
</evidence>
<name>A0A8E2EBL6_9PEZI</name>
<dbReference type="InterPro" id="IPR004523">
    <property type="entry name" value="Asp-tRNA_synthase_2"/>
</dbReference>
<dbReference type="GO" id="GO:0005829">
    <property type="term" value="C:cytosol"/>
    <property type="evidence" value="ECO:0007669"/>
    <property type="project" value="TreeGrafter"/>
</dbReference>
<keyword evidence="8" id="KW-0648">Protein biosynthesis</keyword>
<evidence type="ECO:0000313" key="15">
    <source>
        <dbReference type="Proteomes" id="UP000250266"/>
    </source>
</evidence>
<keyword evidence="6" id="KW-0547">Nucleotide-binding</keyword>
<dbReference type="NCBIfam" id="NF003483">
    <property type="entry name" value="PRK05159.1"/>
    <property type="match status" value="1"/>
</dbReference>
<evidence type="ECO:0000256" key="6">
    <source>
        <dbReference type="ARBA" id="ARBA00022741"/>
    </source>
</evidence>
<evidence type="ECO:0000256" key="8">
    <source>
        <dbReference type="ARBA" id="ARBA00022917"/>
    </source>
</evidence>
<dbReference type="PANTHER" id="PTHR43450">
    <property type="entry name" value="ASPARTYL-TRNA SYNTHETASE"/>
    <property type="match status" value="1"/>
</dbReference>
<keyword evidence="5" id="KW-0436">Ligase</keyword>
<dbReference type="InterPro" id="IPR006195">
    <property type="entry name" value="aa-tRNA-synth_II"/>
</dbReference>
<gene>
    <name evidence="14" type="ORF">K432DRAFT_381736</name>
</gene>
<dbReference type="GO" id="GO:0006422">
    <property type="term" value="P:aspartyl-tRNA aminoacylation"/>
    <property type="evidence" value="ECO:0007669"/>
    <property type="project" value="InterPro"/>
</dbReference>
<dbReference type="EC" id="6.1.1.12" evidence="3"/>
<dbReference type="InterPro" id="IPR004365">
    <property type="entry name" value="NA-bd_OB_tRNA"/>
</dbReference>
<protein>
    <recommendedName>
        <fullName evidence="3">aspartate--tRNA ligase</fullName>
        <ecNumber evidence="3">6.1.1.12</ecNumber>
    </recommendedName>
    <alternativeName>
        <fullName evidence="10">Aspartyl-tRNA synthetase</fullName>
    </alternativeName>
</protein>
<evidence type="ECO:0000256" key="4">
    <source>
        <dbReference type="ARBA" id="ARBA00022490"/>
    </source>
</evidence>
<comment type="subcellular location">
    <subcellularLocation>
        <location evidence="1">Cytoplasm</location>
    </subcellularLocation>
</comment>
<dbReference type="GO" id="GO:0003723">
    <property type="term" value="F:RNA binding"/>
    <property type="evidence" value="ECO:0007669"/>
    <property type="project" value="TreeGrafter"/>
</dbReference>
<dbReference type="PANTHER" id="PTHR43450:SF2">
    <property type="entry name" value="ASPARTATE--TRNA LIGASE"/>
    <property type="match status" value="1"/>
</dbReference>
<dbReference type="NCBIfam" id="TIGR00458">
    <property type="entry name" value="aspS_nondisc"/>
    <property type="match status" value="1"/>
</dbReference>
<dbReference type="AlphaFoldDB" id="A0A8E2EBL6"/>
<sequence>MASLKKALGRLKPGSNSAPTSDDERIASPTNGDSPTFKSPRNSDNFHSNSGDFTRSSGTFTRNSGTFNSKTDSPSRNSGTFTFNSKTDSPTRANTFPKGHRSSLSGSHSPIRIVREKLHIGEDRDDRDSSSSSEIPLNRDGDPLSRNQLRKHEKQAAEEARKKEIYEREEAQRRKRKETDERAERELPAEVRARYGLRPINGYAGEWKHLARIQIMDLSLQDVGKEVLFRARIHHLRKMSSKFVFFVFRQQTATIQGVLTEHGSIPQHMVYWAEHLDAETVVLVKGVVQEVKAKQGEVTGTTVHDVEISVHELHVESQVTENLPFNVYEAEVTQKEIDDEAALEEHKEGHHRVKISDRTRLNNRVIELRTTASQGIFRIQSGICNLFRSHLDTEGFIEIHTPKLQGSATESGASVFKVEYFGRGAFLAQSPQLAKQMCISADFGKVYEIGAVFRAENSNTYRHLTEYTGLDIEMAIDEHYHEVLRVLDRTFKAIFRGVYDRYRHEIEVVKRQFPHEDLVWLDETPIIPFAEGVRMLNESGWRNEHGHPLPEDEDLGTRDEVQLGRVIKAKYGTDYYVLDKFPASARPFYAMPDPNNPELTNSFDIFLRGQEILSGGQRIHDADMLIKKMEKLKIDPMSMEDYIQGFQWGAPPHGGGGIGLERILMLLLNLGNIRHASLFPRDPKSLPAKAPIKQLRHPEASTMHPPWEGLDRAAANIDYQPIEKLIANYGDASNTSWLEERTEIWRDEHTGAAVGFVPQDGFAITVGDPLCHVSQYTKVMTGYLTYIKKERNLKPIWLLVGHEAEEVLAAKFNWRTFSVVAEQRVDPVANRAAHDSEVQKKIRHAEREGVKIVDIALGKPVPDEIKAKVDSRVKDWLASRKGRQVHLTEIHPWQDMDHRQYHYAIDKDGTICALVVMAQLSPDHGWQVKYSLDFPGAPSGSIEYIVTHALKVVAQSGATTVTFGGGATARFSPGHNLKGTRVKVLSRAYHAIASELKLTNKTEFREKLGAVEDPSYVCYPPHGLGPLGVKAILNFFGDD</sequence>
<dbReference type="PROSITE" id="PS50862">
    <property type="entry name" value="AA_TRNA_LIGASE_II"/>
    <property type="match status" value="1"/>
</dbReference>
<dbReference type="InterPro" id="IPR004364">
    <property type="entry name" value="Aa-tRNA-synt_II"/>
</dbReference>
<evidence type="ECO:0000256" key="1">
    <source>
        <dbReference type="ARBA" id="ARBA00004496"/>
    </source>
</evidence>
<dbReference type="FunFam" id="3.30.930.10:FF:000013">
    <property type="entry name" value="Aspartate--tRNA ligase, cytoplasmic"/>
    <property type="match status" value="1"/>
</dbReference>
<reference evidence="14 15" key="1">
    <citation type="journal article" date="2016" name="Nat. Commun.">
        <title>Ectomycorrhizal ecology is imprinted in the genome of the dominant symbiotic fungus Cenococcum geophilum.</title>
        <authorList>
            <consortium name="DOE Joint Genome Institute"/>
            <person name="Peter M."/>
            <person name="Kohler A."/>
            <person name="Ohm R.A."/>
            <person name="Kuo A."/>
            <person name="Krutzmann J."/>
            <person name="Morin E."/>
            <person name="Arend M."/>
            <person name="Barry K.W."/>
            <person name="Binder M."/>
            <person name="Choi C."/>
            <person name="Clum A."/>
            <person name="Copeland A."/>
            <person name="Grisel N."/>
            <person name="Haridas S."/>
            <person name="Kipfer T."/>
            <person name="LaButti K."/>
            <person name="Lindquist E."/>
            <person name="Lipzen A."/>
            <person name="Maire R."/>
            <person name="Meier B."/>
            <person name="Mihaltcheva S."/>
            <person name="Molinier V."/>
            <person name="Murat C."/>
            <person name="Poggeler S."/>
            <person name="Quandt C.A."/>
            <person name="Sperisen C."/>
            <person name="Tritt A."/>
            <person name="Tisserant E."/>
            <person name="Crous P.W."/>
            <person name="Henrissat B."/>
            <person name="Nehls U."/>
            <person name="Egli S."/>
            <person name="Spatafora J.W."/>
            <person name="Grigoriev I.V."/>
            <person name="Martin F.M."/>
        </authorList>
    </citation>
    <scope>NUCLEOTIDE SEQUENCE [LARGE SCALE GENOMIC DNA]</scope>
    <source>
        <strain evidence="14 15">CBS 459.81</strain>
    </source>
</reference>
<keyword evidence="4" id="KW-0963">Cytoplasm</keyword>
<dbReference type="GO" id="GO:0005524">
    <property type="term" value="F:ATP binding"/>
    <property type="evidence" value="ECO:0007669"/>
    <property type="project" value="UniProtKB-KW"/>
</dbReference>
<dbReference type="InterPro" id="IPR002312">
    <property type="entry name" value="Asp/Asn-tRNA-synth_IIb"/>
</dbReference>
<dbReference type="Gene3D" id="3.30.930.10">
    <property type="entry name" value="Bira Bifunctional Protein, Domain 2"/>
    <property type="match status" value="1"/>
</dbReference>
<keyword evidence="9 14" id="KW-0030">Aminoacyl-tRNA synthetase</keyword>
<feature type="compositionally biased region" description="Polar residues" evidence="12">
    <location>
        <begin position="28"/>
        <end position="94"/>
    </location>
</feature>
<keyword evidence="7" id="KW-0067">ATP-binding</keyword>
<feature type="compositionally biased region" description="Basic and acidic residues" evidence="12">
    <location>
        <begin position="113"/>
        <end position="129"/>
    </location>
</feature>
<feature type="region of interest" description="Disordered" evidence="12">
    <location>
        <begin position="1"/>
        <end position="185"/>
    </location>
</feature>
<evidence type="ECO:0000256" key="12">
    <source>
        <dbReference type="SAM" id="MobiDB-lite"/>
    </source>
</evidence>
<dbReference type="CDD" id="cd00776">
    <property type="entry name" value="AsxRS_core"/>
    <property type="match status" value="1"/>
</dbReference>
<dbReference type="CDD" id="cd04320">
    <property type="entry name" value="AspRS_cyto_N"/>
    <property type="match status" value="1"/>
</dbReference>
<evidence type="ECO:0000313" key="14">
    <source>
        <dbReference type="EMBL" id="OCK80977.1"/>
    </source>
</evidence>
<dbReference type="PRINTS" id="PR01042">
    <property type="entry name" value="TRNASYNTHASP"/>
</dbReference>
<dbReference type="InterPro" id="IPR045864">
    <property type="entry name" value="aa-tRNA-synth_II/BPL/LPL"/>
</dbReference>
<comment type="catalytic activity">
    <reaction evidence="11">
        <text>tRNA(Asp) + L-aspartate + ATP = L-aspartyl-tRNA(Asp) + AMP + diphosphate</text>
        <dbReference type="Rhea" id="RHEA:19649"/>
        <dbReference type="Rhea" id="RHEA-COMP:9660"/>
        <dbReference type="Rhea" id="RHEA-COMP:9678"/>
        <dbReference type="ChEBI" id="CHEBI:29991"/>
        <dbReference type="ChEBI" id="CHEBI:30616"/>
        <dbReference type="ChEBI" id="CHEBI:33019"/>
        <dbReference type="ChEBI" id="CHEBI:78442"/>
        <dbReference type="ChEBI" id="CHEBI:78516"/>
        <dbReference type="ChEBI" id="CHEBI:456215"/>
        <dbReference type="EC" id="6.1.1.12"/>
    </reaction>
</comment>
<dbReference type="SUPFAM" id="SSF55681">
    <property type="entry name" value="Class II aaRS and biotin synthetases"/>
    <property type="match status" value="1"/>
</dbReference>
<evidence type="ECO:0000256" key="11">
    <source>
        <dbReference type="ARBA" id="ARBA00047904"/>
    </source>
</evidence>
<dbReference type="Proteomes" id="UP000250266">
    <property type="component" value="Unassembled WGS sequence"/>
</dbReference>
<evidence type="ECO:0000256" key="2">
    <source>
        <dbReference type="ARBA" id="ARBA00005312"/>
    </source>
</evidence>
<evidence type="ECO:0000259" key="13">
    <source>
        <dbReference type="PROSITE" id="PS50862"/>
    </source>
</evidence>
<evidence type="ECO:0000256" key="3">
    <source>
        <dbReference type="ARBA" id="ARBA00012841"/>
    </source>
</evidence>
<dbReference type="GO" id="GO:0017101">
    <property type="term" value="C:aminoacyl-tRNA synthetase multienzyme complex"/>
    <property type="evidence" value="ECO:0007669"/>
    <property type="project" value="TreeGrafter"/>
</dbReference>
<feature type="domain" description="Aminoacyl-transfer RNA synthetases class-II family profile" evidence="13">
    <location>
        <begin position="377"/>
        <end position="680"/>
    </location>
</feature>
<accession>A0A8E2EBL6</accession>
<dbReference type="Pfam" id="PF01336">
    <property type="entry name" value="tRNA_anti-codon"/>
    <property type="match status" value="1"/>
</dbReference>
<organism evidence="14 15">
    <name type="scientific">Lepidopterella palustris CBS 459.81</name>
    <dbReference type="NCBI Taxonomy" id="1314670"/>
    <lineage>
        <taxon>Eukaryota</taxon>
        <taxon>Fungi</taxon>
        <taxon>Dikarya</taxon>
        <taxon>Ascomycota</taxon>
        <taxon>Pezizomycotina</taxon>
        <taxon>Dothideomycetes</taxon>
        <taxon>Pleosporomycetidae</taxon>
        <taxon>Mytilinidiales</taxon>
        <taxon>Argynnaceae</taxon>
        <taxon>Lepidopterella</taxon>
    </lineage>
</organism>